<dbReference type="eggNOG" id="COG0138">
    <property type="taxonomic scope" value="Bacteria"/>
</dbReference>
<feature type="domain" description="MGS-like" evidence="9">
    <location>
        <begin position="1"/>
        <end position="134"/>
    </location>
</feature>
<dbReference type="SUPFAM" id="SSF53927">
    <property type="entry name" value="Cytidine deaminase-like"/>
    <property type="match status" value="1"/>
</dbReference>
<dbReference type="EMBL" id="JXUW01000017">
    <property type="protein sequence ID" value="KJE76393.1"/>
    <property type="molecule type" value="Genomic_DNA"/>
</dbReference>
<evidence type="ECO:0000256" key="8">
    <source>
        <dbReference type="HAMAP-Rule" id="MF_00139"/>
    </source>
</evidence>
<keyword evidence="5 8" id="KW-0658">Purine biosynthesis</keyword>
<comment type="catalytic activity">
    <reaction evidence="8">
        <text>IMP + H2O = 5-formamido-1-(5-phospho-D-ribosyl)imidazole-4-carboxamide</text>
        <dbReference type="Rhea" id="RHEA:18445"/>
        <dbReference type="ChEBI" id="CHEBI:15377"/>
        <dbReference type="ChEBI" id="CHEBI:58053"/>
        <dbReference type="ChEBI" id="CHEBI:58467"/>
        <dbReference type="EC" id="3.5.4.10"/>
    </reaction>
</comment>
<reference evidence="10 11" key="1">
    <citation type="submission" date="2015-01" db="EMBL/GenBank/DDBJ databases">
        <title>Draft genome of the acidophilic iron oxidizer Ferrimicrobium acidiphilum strain T23.</title>
        <authorList>
            <person name="Poehlein A."/>
            <person name="Eisen S."/>
            <person name="Schloemann M."/>
            <person name="Johnson B.D."/>
            <person name="Daniel R."/>
            <person name="Muehling M."/>
        </authorList>
    </citation>
    <scope>NUCLEOTIDE SEQUENCE [LARGE SCALE GENOMIC DNA]</scope>
    <source>
        <strain evidence="10 11">T23</strain>
    </source>
</reference>
<dbReference type="SUPFAM" id="SSF52335">
    <property type="entry name" value="Methylglyoxal synthase-like"/>
    <property type="match status" value="1"/>
</dbReference>
<organism evidence="10 11">
    <name type="scientific">Ferrimicrobium acidiphilum DSM 19497</name>
    <dbReference type="NCBI Taxonomy" id="1121877"/>
    <lineage>
        <taxon>Bacteria</taxon>
        <taxon>Bacillati</taxon>
        <taxon>Actinomycetota</taxon>
        <taxon>Acidimicrobiia</taxon>
        <taxon>Acidimicrobiales</taxon>
        <taxon>Acidimicrobiaceae</taxon>
        <taxon>Ferrimicrobium</taxon>
    </lineage>
</organism>
<dbReference type="Proteomes" id="UP000032336">
    <property type="component" value="Unassembled WGS sequence"/>
</dbReference>
<comment type="domain">
    <text evidence="8">The IMP cyclohydrolase activity resides in the N-terminal region.</text>
</comment>
<dbReference type="Pfam" id="PF01808">
    <property type="entry name" value="AICARFT_IMPCHas"/>
    <property type="match status" value="1"/>
</dbReference>
<dbReference type="InterPro" id="IPR024051">
    <property type="entry name" value="AICAR_Tfase_dup_dom_sf"/>
</dbReference>
<keyword evidence="11" id="KW-1185">Reference proteome</keyword>
<comment type="caution">
    <text evidence="10">The sequence shown here is derived from an EMBL/GenBank/DDBJ whole genome shotgun (WGS) entry which is preliminary data.</text>
</comment>
<dbReference type="GO" id="GO:0006189">
    <property type="term" value="P:'de novo' IMP biosynthetic process"/>
    <property type="evidence" value="ECO:0007669"/>
    <property type="project" value="UniProtKB-UniRule"/>
</dbReference>
<dbReference type="CDD" id="cd01421">
    <property type="entry name" value="IMPCH"/>
    <property type="match status" value="1"/>
</dbReference>
<dbReference type="FunFam" id="3.40.50.1380:FF:000001">
    <property type="entry name" value="Bifunctional purine biosynthesis protein PurH"/>
    <property type="match status" value="1"/>
</dbReference>
<evidence type="ECO:0000256" key="4">
    <source>
        <dbReference type="ARBA" id="ARBA00022679"/>
    </source>
</evidence>
<dbReference type="PATRIC" id="fig|1121877.4.peg.2085"/>
<dbReference type="EC" id="2.1.2.3" evidence="8"/>
<keyword evidence="4 8" id="KW-0808">Transferase</keyword>
<dbReference type="Gene3D" id="3.40.140.20">
    <property type="match status" value="2"/>
</dbReference>
<dbReference type="PANTHER" id="PTHR11692">
    <property type="entry name" value="BIFUNCTIONAL PURINE BIOSYNTHESIS PROTEIN PURH"/>
    <property type="match status" value="1"/>
</dbReference>
<comment type="catalytic activity">
    <reaction evidence="8">
        <text>(6R)-10-formyltetrahydrofolate + 5-amino-1-(5-phospho-beta-D-ribosyl)imidazole-4-carboxamide = 5-formamido-1-(5-phospho-D-ribosyl)imidazole-4-carboxamide + (6S)-5,6,7,8-tetrahydrofolate</text>
        <dbReference type="Rhea" id="RHEA:22192"/>
        <dbReference type="ChEBI" id="CHEBI:57453"/>
        <dbReference type="ChEBI" id="CHEBI:58467"/>
        <dbReference type="ChEBI" id="CHEBI:58475"/>
        <dbReference type="ChEBI" id="CHEBI:195366"/>
        <dbReference type="EC" id="2.1.2.3"/>
    </reaction>
</comment>
<dbReference type="InterPro" id="IPR016193">
    <property type="entry name" value="Cytidine_deaminase-like"/>
</dbReference>
<dbReference type="AlphaFoldDB" id="A0A0D8FSY9"/>
<dbReference type="SMART" id="SM00851">
    <property type="entry name" value="MGS"/>
    <property type="match status" value="1"/>
</dbReference>
<dbReference type="OrthoDB" id="9802065at2"/>
<comment type="pathway">
    <text evidence="1 8">Purine metabolism; IMP biosynthesis via de novo pathway; IMP from 5-formamido-1-(5-phospho-D-ribosyl)imidazole-4-carboxamide: step 1/1.</text>
</comment>
<gene>
    <name evidence="8 10" type="primary">purH</name>
    <name evidence="10" type="ORF">FEAC_18770</name>
</gene>
<dbReference type="InterPro" id="IPR011607">
    <property type="entry name" value="MGS-like_dom"/>
</dbReference>
<protein>
    <recommendedName>
        <fullName evidence="8">Bifunctional purine biosynthesis protein PurH</fullName>
    </recommendedName>
    <domain>
        <recommendedName>
            <fullName evidence="8">Phosphoribosylaminoimidazolecarboxamide formyltransferase</fullName>
            <ecNumber evidence="8">2.1.2.3</ecNumber>
        </recommendedName>
        <alternativeName>
            <fullName evidence="8">AICAR transformylase</fullName>
        </alternativeName>
    </domain>
    <domain>
        <recommendedName>
            <fullName evidence="8">IMP cyclohydrolase</fullName>
            <ecNumber evidence="8">3.5.4.10</ecNumber>
        </recommendedName>
        <alternativeName>
            <fullName evidence="8">ATIC</fullName>
        </alternativeName>
        <alternativeName>
            <fullName evidence="8">IMP synthase</fullName>
        </alternativeName>
        <alternativeName>
            <fullName evidence="8">Inosinicase</fullName>
        </alternativeName>
    </domain>
</protein>
<evidence type="ECO:0000256" key="5">
    <source>
        <dbReference type="ARBA" id="ARBA00022755"/>
    </source>
</evidence>
<evidence type="ECO:0000256" key="3">
    <source>
        <dbReference type="ARBA" id="ARBA00007667"/>
    </source>
</evidence>
<accession>A0A0D8FSY9</accession>
<evidence type="ECO:0000259" key="9">
    <source>
        <dbReference type="PROSITE" id="PS51855"/>
    </source>
</evidence>
<dbReference type="GO" id="GO:0005829">
    <property type="term" value="C:cytosol"/>
    <property type="evidence" value="ECO:0007669"/>
    <property type="project" value="TreeGrafter"/>
</dbReference>
<evidence type="ECO:0000256" key="7">
    <source>
        <dbReference type="ARBA" id="ARBA00023268"/>
    </source>
</evidence>
<dbReference type="SMART" id="SM00798">
    <property type="entry name" value="AICARFT_IMPCHas"/>
    <property type="match status" value="1"/>
</dbReference>
<dbReference type="GeneID" id="78373013"/>
<evidence type="ECO:0000256" key="6">
    <source>
        <dbReference type="ARBA" id="ARBA00022801"/>
    </source>
</evidence>
<dbReference type="Gene3D" id="3.40.50.1380">
    <property type="entry name" value="Methylglyoxal synthase-like domain"/>
    <property type="match status" value="1"/>
</dbReference>
<dbReference type="GO" id="GO:0004643">
    <property type="term" value="F:phosphoribosylaminoimidazolecarboxamide formyltransferase activity"/>
    <property type="evidence" value="ECO:0007669"/>
    <property type="project" value="UniProtKB-UniRule"/>
</dbReference>
<evidence type="ECO:0000256" key="2">
    <source>
        <dbReference type="ARBA" id="ARBA00004954"/>
    </source>
</evidence>
<dbReference type="PANTHER" id="PTHR11692:SF0">
    <property type="entry name" value="BIFUNCTIONAL PURINE BIOSYNTHESIS PROTEIN ATIC"/>
    <property type="match status" value="1"/>
</dbReference>
<evidence type="ECO:0000313" key="10">
    <source>
        <dbReference type="EMBL" id="KJE76393.1"/>
    </source>
</evidence>
<name>A0A0D8FSY9_9ACTN</name>
<dbReference type="UniPathway" id="UPA00074">
    <property type="reaction ID" value="UER00133"/>
</dbReference>
<keyword evidence="6 8" id="KW-0378">Hydrolase</keyword>
<sequence>MQALISLYDKTGLDSLAPALIEAGYSLIASGGTAKALRGLGIAHTKVEDLTGFPSLFGGRVKTLHPAIHGPILADRSLPEHVRELEDQGWSPIDIVIVNLYPFDTDPSVELIDIGGPALVRAAAKNFASVAVVVDPSDYGWIRESLATGITIEDRRRLAAKAFGYVSAYDARVANWLEGDDSPLPTHQLLNLRRTRELRYGENPHQPGAFYIAEGAETGWAQAQWLGTEEPSYLNFFDADGAQRLLERLGDRPACVIVKHGGPCGVARRDEILDAYVEAFEGDPLSAFGGVVAINRPLTPELAQAMLERPKFDVLVVPSVVAEAEQIILGKRRRSRIAVFPGAALTVGIRSVAGGYLLQPPDELETVEEFRLVTSRVPSQAEMTDAWMAVAVGQAAASNAVTIVKNQAAVGVGQGQPSRVDASRIAVTKAGDKARGGAGASDAFFPFPDGLEALIAAGVTTIVAPSGSVKDDEIAKVAEDAGVSLLFAPRRHFRH</sequence>
<keyword evidence="7 8" id="KW-0511">Multifunctional enzyme</keyword>
<comment type="similarity">
    <text evidence="3 8">Belongs to the PurH family.</text>
</comment>
<evidence type="ECO:0000313" key="11">
    <source>
        <dbReference type="Proteomes" id="UP000032336"/>
    </source>
</evidence>
<dbReference type="GO" id="GO:0003937">
    <property type="term" value="F:IMP cyclohydrolase activity"/>
    <property type="evidence" value="ECO:0007669"/>
    <property type="project" value="UniProtKB-UniRule"/>
</dbReference>
<dbReference type="PROSITE" id="PS51855">
    <property type="entry name" value="MGS"/>
    <property type="match status" value="1"/>
</dbReference>
<dbReference type="PIRSF" id="PIRSF000414">
    <property type="entry name" value="AICARFT_IMPCHas"/>
    <property type="match status" value="1"/>
</dbReference>
<proteinExistence type="inferred from homology"/>
<dbReference type="InterPro" id="IPR036914">
    <property type="entry name" value="MGS-like_dom_sf"/>
</dbReference>
<dbReference type="Pfam" id="PF02142">
    <property type="entry name" value="MGS"/>
    <property type="match status" value="1"/>
</dbReference>
<dbReference type="HAMAP" id="MF_00139">
    <property type="entry name" value="PurH"/>
    <property type="match status" value="1"/>
</dbReference>
<dbReference type="EC" id="3.5.4.10" evidence="8"/>
<dbReference type="RefSeq" id="WP_035389811.1">
    <property type="nucleotide sequence ID" value="NZ_JQKF01000016.1"/>
</dbReference>
<evidence type="ECO:0000256" key="1">
    <source>
        <dbReference type="ARBA" id="ARBA00004844"/>
    </source>
</evidence>
<comment type="pathway">
    <text evidence="2 8">Purine metabolism; IMP biosynthesis via de novo pathway; 5-formamido-1-(5-phospho-D-ribosyl)imidazole-4-carboxamide from 5-amino-1-(5-phospho-D-ribosyl)imidazole-4-carboxamide (10-formyl THF route): step 1/1.</text>
</comment>
<dbReference type="InterPro" id="IPR002695">
    <property type="entry name" value="PurH-like"/>
</dbReference>
<dbReference type="NCBIfam" id="NF002049">
    <property type="entry name" value="PRK00881.1"/>
    <property type="match status" value="1"/>
</dbReference>
<dbReference type="STRING" id="1121877.FEAC_18770"/>